<dbReference type="AlphaFoldDB" id="A0A0V0RHN0"/>
<reference evidence="2 3" key="1">
    <citation type="submission" date="2015-01" db="EMBL/GenBank/DDBJ databases">
        <title>Evolution of Trichinella species and genotypes.</title>
        <authorList>
            <person name="Korhonen P.K."/>
            <person name="Edoardo P."/>
            <person name="Giuseppe L.R."/>
            <person name="Gasser R.B."/>
        </authorList>
    </citation>
    <scope>NUCLEOTIDE SEQUENCE [LARGE SCALE GENOMIC DNA]</scope>
    <source>
        <strain evidence="2">ISS37</strain>
    </source>
</reference>
<organism evidence="2 3">
    <name type="scientific">Trichinella nelsoni</name>
    <dbReference type="NCBI Taxonomy" id="6336"/>
    <lineage>
        <taxon>Eukaryota</taxon>
        <taxon>Metazoa</taxon>
        <taxon>Ecdysozoa</taxon>
        <taxon>Nematoda</taxon>
        <taxon>Enoplea</taxon>
        <taxon>Dorylaimia</taxon>
        <taxon>Trichinellida</taxon>
        <taxon>Trichinellidae</taxon>
        <taxon>Trichinella</taxon>
    </lineage>
</organism>
<evidence type="ECO:0000256" key="1">
    <source>
        <dbReference type="SAM" id="Phobius"/>
    </source>
</evidence>
<keyword evidence="1" id="KW-1133">Transmembrane helix</keyword>
<sequence>MPLGMDDLHVFVSSELEIPAKGESKPSYNDIVYKIGITLYYLMLNSFPRLILFPLREDCLA</sequence>
<evidence type="ECO:0000313" key="2">
    <source>
        <dbReference type="EMBL" id="KRX13954.1"/>
    </source>
</evidence>
<evidence type="ECO:0000313" key="3">
    <source>
        <dbReference type="Proteomes" id="UP000054630"/>
    </source>
</evidence>
<proteinExistence type="predicted"/>
<keyword evidence="1" id="KW-0472">Membrane</keyword>
<protein>
    <submittedName>
        <fullName evidence="2">Uncharacterized protein</fullName>
    </submittedName>
</protein>
<gene>
    <name evidence="2" type="ORF">T07_2167</name>
</gene>
<dbReference type="OrthoDB" id="10425684at2759"/>
<keyword evidence="1" id="KW-0812">Transmembrane</keyword>
<accession>A0A0V0RHN0</accession>
<dbReference type="Proteomes" id="UP000054630">
    <property type="component" value="Unassembled WGS sequence"/>
</dbReference>
<keyword evidence="3" id="KW-1185">Reference proteome</keyword>
<dbReference type="EMBL" id="JYDL01000176">
    <property type="protein sequence ID" value="KRX13954.1"/>
    <property type="molecule type" value="Genomic_DNA"/>
</dbReference>
<feature type="transmembrane region" description="Helical" evidence="1">
    <location>
        <begin position="31"/>
        <end position="52"/>
    </location>
</feature>
<name>A0A0V0RHN0_9BILA</name>
<comment type="caution">
    <text evidence="2">The sequence shown here is derived from an EMBL/GenBank/DDBJ whole genome shotgun (WGS) entry which is preliminary data.</text>
</comment>